<keyword evidence="2" id="KW-1185">Reference proteome</keyword>
<name>A0A1X7FB02_9HYPH</name>
<evidence type="ECO:0000313" key="2">
    <source>
        <dbReference type="Proteomes" id="UP000192903"/>
    </source>
</evidence>
<dbReference type="OrthoDB" id="7630456at2"/>
<dbReference type="Pfam" id="PF11367">
    <property type="entry name" value="Tail_completion_gp17"/>
    <property type="match status" value="1"/>
</dbReference>
<proteinExistence type="predicted"/>
<accession>A0A1X7FB02</accession>
<evidence type="ECO:0000313" key="1">
    <source>
        <dbReference type="EMBL" id="SMF48940.1"/>
    </source>
</evidence>
<dbReference type="Gene3D" id="3.30.2000.30">
    <property type="match status" value="1"/>
</dbReference>
<protein>
    <recommendedName>
        <fullName evidence="3">DUF3168 domain-containing protein</fullName>
    </recommendedName>
</protein>
<dbReference type="InterPro" id="IPR021508">
    <property type="entry name" value="Gp17-like"/>
</dbReference>
<evidence type="ECO:0008006" key="3">
    <source>
        <dbReference type="Google" id="ProtNLM"/>
    </source>
</evidence>
<dbReference type="RefSeq" id="WP_085422760.1">
    <property type="nucleotide sequence ID" value="NZ_FXAF01000006.1"/>
</dbReference>
<reference evidence="2" key="1">
    <citation type="submission" date="2017-04" db="EMBL/GenBank/DDBJ databases">
        <authorList>
            <person name="Varghese N."/>
            <person name="Submissions S."/>
        </authorList>
    </citation>
    <scope>NUCLEOTIDE SEQUENCE [LARGE SCALE GENOMIC DNA]</scope>
    <source>
        <strain evidence="2">B4P</strain>
    </source>
</reference>
<dbReference type="EMBL" id="FXAF01000006">
    <property type="protein sequence ID" value="SMF48940.1"/>
    <property type="molecule type" value="Genomic_DNA"/>
</dbReference>
<organism evidence="1 2">
    <name type="scientific">Xaviernesmea oryzae</name>
    <dbReference type="NCBI Taxonomy" id="464029"/>
    <lineage>
        <taxon>Bacteria</taxon>
        <taxon>Pseudomonadati</taxon>
        <taxon>Pseudomonadota</taxon>
        <taxon>Alphaproteobacteria</taxon>
        <taxon>Hyphomicrobiales</taxon>
        <taxon>Rhizobiaceae</taxon>
        <taxon>Rhizobium/Agrobacterium group</taxon>
        <taxon>Xaviernesmea</taxon>
    </lineage>
</organism>
<dbReference type="AlphaFoldDB" id="A0A1X7FB02"/>
<dbReference type="Proteomes" id="UP000192903">
    <property type="component" value="Unassembled WGS sequence"/>
</dbReference>
<dbReference type="STRING" id="464029.SAMN02982989_2600"/>
<dbReference type="InterPro" id="IPR053745">
    <property type="entry name" value="Viral_Tail_Comp_sf"/>
</dbReference>
<gene>
    <name evidence="1" type="ORF">SAMN02982989_2600</name>
</gene>
<sequence length="132" mass="14527">MTAANALLATIHQRLAGDAVLAGMIGPDGIRDRLLRRPKLPCVAFGEMETRDYSTSSEGGEEHFLTLEIWSGGEGRREAQEIAGLVRGLLHDAALTLDGAVLVSLLQVSMRTRREPKTRFHLAEMRFRAVTE</sequence>